<comment type="subunit">
    <text evidence="2 5">Homopentamer.</text>
</comment>
<dbReference type="OrthoDB" id="7388356at2"/>
<dbReference type="InterPro" id="IPR010810">
    <property type="entry name" value="Flagellin_hook_IN_motif"/>
</dbReference>
<dbReference type="Pfam" id="PF07195">
    <property type="entry name" value="FliD_C"/>
    <property type="match status" value="1"/>
</dbReference>
<dbReference type="GO" id="GO:0009421">
    <property type="term" value="C:bacterial-type flagellum filament cap"/>
    <property type="evidence" value="ECO:0007669"/>
    <property type="project" value="InterPro"/>
</dbReference>
<keyword evidence="8" id="KW-0282">Flagellum</keyword>
<dbReference type="AlphaFoldDB" id="A0A844YZN2"/>
<comment type="similarity">
    <text evidence="1 5">Belongs to the FliD family.</text>
</comment>
<proteinExistence type="inferred from homology"/>
<evidence type="ECO:0000256" key="5">
    <source>
        <dbReference type="RuleBase" id="RU362066"/>
    </source>
</evidence>
<comment type="function">
    <text evidence="5">Required for morphogenesis and for the elongation of the flagellar filament by facilitating polymerization of the flagellin monomers at the tip of growing filament. Forms a capping structure, which prevents flagellin subunits (transported through the central channel of the flagellum) from leaking out without polymerization at the distal end.</text>
</comment>
<dbReference type="GO" id="GO:0005576">
    <property type="term" value="C:extracellular region"/>
    <property type="evidence" value="ECO:0007669"/>
    <property type="project" value="UniProtKB-SubCell"/>
</dbReference>
<evidence type="ECO:0000313" key="8">
    <source>
        <dbReference type="EMBL" id="MXO71173.1"/>
    </source>
</evidence>
<dbReference type="GO" id="GO:0007155">
    <property type="term" value="P:cell adhesion"/>
    <property type="evidence" value="ECO:0007669"/>
    <property type="project" value="InterPro"/>
</dbReference>
<dbReference type="GO" id="GO:0071973">
    <property type="term" value="P:bacterial-type flagellum-dependent cell motility"/>
    <property type="evidence" value="ECO:0007669"/>
    <property type="project" value="TreeGrafter"/>
</dbReference>
<dbReference type="PANTHER" id="PTHR30288:SF0">
    <property type="entry name" value="FLAGELLAR HOOK-ASSOCIATED PROTEIN 2"/>
    <property type="match status" value="1"/>
</dbReference>
<comment type="caution">
    <text evidence="8">The sequence shown here is derived from an EMBL/GenBank/DDBJ whole genome shotgun (WGS) entry which is preliminary data.</text>
</comment>
<dbReference type="PANTHER" id="PTHR30288">
    <property type="entry name" value="FLAGELLAR CAP/ASSEMBLY PROTEIN FLID"/>
    <property type="match status" value="1"/>
</dbReference>
<reference evidence="8 9" key="1">
    <citation type="submission" date="2019-12" db="EMBL/GenBank/DDBJ databases">
        <title>Genomic-based taxomic classification of the family Erythrobacteraceae.</title>
        <authorList>
            <person name="Xu L."/>
        </authorList>
    </citation>
    <scope>NUCLEOTIDE SEQUENCE [LARGE SCALE GENOMIC DNA]</scope>
    <source>
        <strain evidence="8 9">M0322</strain>
    </source>
</reference>
<dbReference type="InterPro" id="IPR040026">
    <property type="entry name" value="FliD"/>
</dbReference>
<dbReference type="GO" id="GO:0009424">
    <property type="term" value="C:bacterial-type flagellum hook"/>
    <property type="evidence" value="ECO:0007669"/>
    <property type="project" value="UniProtKB-UniRule"/>
</dbReference>
<keyword evidence="4 5" id="KW-0975">Bacterial flagellum</keyword>
<name>A0A844YZN2_9SPHN</name>
<dbReference type="Proteomes" id="UP000466966">
    <property type="component" value="Unassembled WGS sequence"/>
</dbReference>
<keyword evidence="8" id="KW-0969">Cilium</keyword>
<feature type="domain" description="Flagellar hook-associated protein 2 C-terminal" evidence="7">
    <location>
        <begin position="245"/>
        <end position="460"/>
    </location>
</feature>
<feature type="domain" description="Flagellar hook-associated protein 2 N-terminal" evidence="6">
    <location>
        <begin position="21"/>
        <end position="118"/>
    </location>
</feature>
<accession>A0A844YZN2</accession>
<dbReference type="InterPro" id="IPR010809">
    <property type="entry name" value="FliD_C"/>
</dbReference>
<keyword evidence="9" id="KW-1185">Reference proteome</keyword>
<keyword evidence="3" id="KW-0175">Coiled coil</keyword>
<keyword evidence="8" id="KW-0966">Cell projection</keyword>
<dbReference type="Pfam" id="PF07196">
    <property type="entry name" value="Flagellin_IN"/>
    <property type="match status" value="1"/>
</dbReference>
<gene>
    <name evidence="8" type="primary">fliD</name>
    <name evidence="8" type="ORF">GRI99_05915</name>
</gene>
<dbReference type="EMBL" id="WTYV01000002">
    <property type="protein sequence ID" value="MXO71173.1"/>
    <property type="molecule type" value="Genomic_DNA"/>
</dbReference>
<sequence length="484" mass="48948">MVSATTSSGSSSLVAAFGGGSGVDMQKLASDLAEARFLTQKTQLESRGELLDARISGASTLRNQLTQLASALGDRIRNGDLAPAAVLGNSSVAQAGVLPGGIGSGSYTLEVNHLAAAQTLASKPYAAGTDLVGEGQLTITFGNFNGTSTLTPDAARTPVNIDVTATDTLADVATRIRASGAGLNAYVAQTATGARLVVKGADGAASGFEISASGASASGGTPAAGQIDYLAWGAATDSGQRTATARDADFVFDGLPMTSASNKVTGLPGALVLTLTGENPGAPTSITFADKSKQITAMMGDFVTALNEIAGTVAELANPKGGDLGSDPGTRALKRALAGLSTAVVMPGAAEGEPSTLADLGLAVNRDGTFRLDTARLQSTLTSNLAAAGAMFTTGLKGVYATIDNLARSASTRGDPGSLGGSIERYASQKAQLTEKLSTIAESQEKLREQLARQFTWADRNVATSQSTLSFIRNQVAMWTNAGN</sequence>
<organism evidence="8 9">
    <name type="scientific">Alteraurantiacibacter buctensis</name>
    <dbReference type="NCBI Taxonomy" id="1503981"/>
    <lineage>
        <taxon>Bacteria</taxon>
        <taxon>Pseudomonadati</taxon>
        <taxon>Pseudomonadota</taxon>
        <taxon>Alphaproteobacteria</taxon>
        <taxon>Sphingomonadales</taxon>
        <taxon>Erythrobacteraceae</taxon>
        <taxon>Alteraurantiacibacter</taxon>
    </lineage>
</organism>
<keyword evidence="5" id="KW-0964">Secreted</keyword>
<evidence type="ECO:0000259" key="7">
    <source>
        <dbReference type="Pfam" id="PF07195"/>
    </source>
</evidence>
<dbReference type="Pfam" id="PF02465">
    <property type="entry name" value="FliD_N"/>
    <property type="match status" value="1"/>
</dbReference>
<evidence type="ECO:0000256" key="1">
    <source>
        <dbReference type="ARBA" id="ARBA00009764"/>
    </source>
</evidence>
<dbReference type="RefSeq" id="WP_160771115.1">
    <property type="nucleotide sequence ID" value="NZ_WTYV01000002.1"/>
</dbReference>
<evidence type="ECO:0000256" key="2">
    <source>
        <dbReference type="ARBA" id="ARBA00011255"/>
    </source>
</evidence>
<protein>
    <recommendedName>
        <fullName evidence="5">Flagellar hook-associated protein 2</fullName>
        <shortName evidence="5">HAP2</shortName>
    </recommendedName>
    <alternativeName>
        <fullName evidence="5">Flagellar cap protein</fullName>
    </alternativeName>
</protein>
<evidence type="ECO:0000259" key="6">
    <source>
        <dbReference type="Pfam" id="PF02465"/>
    </source>
</evidence>
<evidence type="ECO:0000256" key="4">
    <source>
        <dbReference type="ARBA" id="ARBA00023143"/>
    </source>
</evidence>
<evidence type="ECO:0000313" key="9">
    <source>
        <dbReference type="Proteomes" id="UP000466966"/>
    </source>
</evidence>
<comment type="subcellular location">
    <subcellularLocation>
        <location evidence="5">Secreted</location>
    </subcellularLocation>
    <subcellularLocation>
        <location evidence="5">Bacterial flagellum</location>
    </subcellularLocation>
</comment>
<dbReference type="InterPro" id="IPR003481">
    <property type="entry name" value="FliD_N"/>
</dbReference>
<evidence type="ECO:0000256" key="3">
    <source>
        <dbReference type="ARBA" id="ARBA00023054"/>
    </source>
</evidence>